<accession>A0ABP8G8J5</accession>
<keyword evidence="1" id="KW-0472">Membrane</keyword>
<comment type="caution">
    <text evidence="3">The sequence shown here is derived from an EMBL/GenBank/DDBJ whole genome shotgun (WGS) entry which is preliminary data.</text>
</comment>
<dbReference type="Proteomes" id="UP001501207">
    <property type="component" value="Unassembled WGS sequence"/>
</dbReference>
<protein>
    <recommendedName>
        <fullName evidence="2">Phage shock protein PspC N-terminal domain-containing protein</fullName>
    </recommendedName>
</protein>
<evidence type="ECO:0000313" key="4">
    <source>
        <dbReference type="Proteomes" id="UP001501207"/>
    </source>
</evidence>
<dbReference type="RefSeq" id="WP_344981421.1">
    <property type="nucleotide sequence ID" value="NZ_BAABFN010000022.1"/>
</dbReference>
<feature type="domain" description="Phage shock protein PspC N-terminal" evidence="2">
    <location>
        <begin position="13"/>
        <end position="57"/>
    </location>
</feature>
<organism evidence="3 4">
    <name type="scientific">Compostibacter hankyongensis</name>
    <dbReference type="NCBI Taxonomy" id="1007089"/>
    <lineage>
        <taxon>Bacteria</taxon>
        <taxon>Pseudomonadati</taxon>
        <taxon>Bacteroidota</taxon>
        <taxon>Chitinophagia</taxon>
        <taxon>Chitinophagales</taxon>
        <taxon>Chitinophagaceae</taxon>
        <taxon>Compostibacter</taxon>
    </lineage>
</organism>
<keyword evidence="1" id="KW-1133">Transmembrane helix</keyword>
<gene>
    <name evidence="3" type="ORF">GCM10023143_32930</name>
</gene>
<reference evidence="4" key="1">
    <citation type="journal article" date="2019" name="Int. J. Syst. Evol. Microbiol.">
        <title>The Global Catalogue of Microorganisms (GCM) 10K type strain sequencing project: providing services to taxonomists for standard genome sequencing and annotation.</title>
        <authorList>
            <consortium name="The Broad Institute Genomics Platform"/>
            <consortium name="The Broad Institute Genome Sequencing Center for Infectious Disease"/>
            <person name="Wu L."/>
            <person name="Ma J."/>
        </authorList>
    </citation>
    <scope>NUCLEOTIDE SEQUENCE [LARGE SCALE GENOMIC DNA]</scope>
    <source>
        <strain evidence="4">JCM 17664</strain>
    </source>
</reference>
<dbReference type="InterPro" id="IPR007168">
    <property type="entry name" value="Phageshock_PspC_N"/>
</dbReference>
<sequence>MNRFKDFMEWQAFGVCAAIGEKMGIATSRIRMWFIYISFLTMGSPLIVYMVLAFWMNLKRYIAYAQRNPLRWL</sequence>
<dbReference type="EMBL" id="BAABFN010000022">
    <property type="protein sequence ID" value="GAA4319467.1"/>
    <property type="molecule type" value="Genomic_DNA"/>
</dbReference>
<evidence type="ECO:0000256" key="1">
    <source>
        <dbReference type="SAM" id="Phobius"/>
    </source>
</evidence>
<evidence type="ECO:0000259" key="2">
    <source>
        <dbReference type="Pfam" id="PF04024"/>
    </source>
</evidence>
<feature type="transmembrane region" description="Helical" evidence="1">
    <location>
        <begin position="33"/>
        <end position="58"/>
    </location>
</feature>
<keyword evidence="1" id="KW-0812">Transmembrane</keyword>
<keyword evidence="4" id="KW-1185">Reference proteome</keyword>
<name>A0ABP8G8J5_9BACT</name>
<dbReference type="Pfam" id="PF04024">
    <property type="entry name" value="PspC"/>
    <property type="match status" value="1"/>
</dbReference>
<evidence type="ECO:0000313" key="3">
    <source>
        <dbReference type="EMBL" id="GAA4319467.1"/>
    </source>
</evidence>
<proteinExistence type="predicted"/>